<feature type="domain" description="Caspase family p20" evidence="1">
    <location>
        <begin position="21"/>
        <end position="154"/>
    </location>
</feature>
<name>A0AAE4YF89_9RHOB</name>
<dbReference type="InterPro" id="IPR052039">
    <property type="entry name" value="Caspase-related_regulators"/>
</dbReference>
<dbReference type="GO" id="GO:0006508">
    <property type="term" value="P:proteolysis"/>
    <property type="evidence" value="ECO:0007669"/>
    <property type="project" value="InterPro"/>
</dbReference>
<dbReference type="RefSeq" id="WP_168775618.1">
    <property type="nucleotide sequence ID" value="NZ_JAABNR010000013.1"/>
</dbReference>
<dbReference type="InterPro" id="IPR011600">
    <property type="entry name" value="Pept_C14_caspase"/>
</dbReference>
<sequence>MRHLWLAALAWVLGLGMAMAEPRVALVIGNGAYATVNPLKNPGRDAALIAGALRKAGFEVTEVPDADLATMNAAIAKFGRALREAGPEATGLFYYAGHGVQSFGENYLLPVDTALTDAADLSLVAVDAQVVLRQMASARNRTNIVILDACRNNPFADVRDLTDQGLAEMSAPTGTFLAYATAPGSVALDGTTGNSPFTEALARRIAEPGLAIEEAFKAVRVEVLQATQGAQTPWDTSSLTGPFTFTEAVQQDADALWANVSVSRDPVQIMLFLRAYPGSVHEAEARALLTQVMQAEVAGGAKPTPAPVTGSPVTGADPVETAAFEAAQRDGSRVALQAFLDAHPSSPFAPAVQAEIAALDHPITASPVVEAPAAGEVDAAMVAAIAGATVSFEAPLEQGDEAILGRSIAELIQTQPLFPPIEGLPKEAWEGQACKTCHQWTKPALCDQGKFYGKEGAASARIDQHPLGGAFKLNLKAWAAAGCT</sequence>
<organism evidence="2 3">
    <name type="scientific">Stagnihabitans tardus</name>
    <dbReference type="NCBI Taxonomy" id="2699202"/>
    <lineage>
        <taxon>Bacteria</taxon>
        <taxon>Pseudomonadati</taxon>
        <taxon>Pseudomonadota</taxon>
        <taxon>Alphaproteobacteria</taxon>
        <taxon>Rhodobacterales</taxon>
        <taxon>Paracoccaceae</taxon>
        <taxon>Stagnihabitans</taxon>
    </lineage>
</organism>
<proteinExistence type="predicted"/>
<dbReference type="PANTHER" id="PTHR22576:SF37">
    <property type="entry name" value="MUCOSA-ASSOCIATED LYMPHOID TISSUE LYMPHOMA TRANSLOCATION PROTEIN 1"/>
    <property type="match status" value="1"/>
</dbReference>
<dbReference type="EMBL" id="JAABNR010000013">
    <property type="protein sequence ID" value="NBZ88810.1"/>
    <property type="molecule type" value="Genomic_DNA"/>
</dbReference>
<evidence type="ECO:0000313" key="2">
    <source>
        <dbReference type="EMBL" id="NBZ88810.1"/>
    </source>
</evidence>
<reference evidence="2" key="1">
    <citation type="submission" date="2020-01" db="EMBL/GenBank/DDBJ databases">
        <authorList>
            <person name="Chen W.-M."/>
        </authorList>
    </citation>
    <scope>NUCLEOTIDE SEQUENCE</scope>
    <source>
        <strain evidence="2">CYK-10</strain>
    </source>
</reference>
<dbReference type="AlphaFoldDB" id="A0AAE4YF89"/>
<keyword evidence="3" id="KW-1185">Reference proteome</keyword>
<protein>
    <submittedName>
        <fullName evidence="2">Peptidase C14, caspase catalytic subunit p20</fullName>
    </submittedName>
</protein>
<evidence type="ECO:0000313" key="3">
    <source>
        <dbReference type="Proteomes" id="UP001193501"/>
    </source>
</evidence>
<dbReference type="Gene3D" id="3.40.50.1460">
    <property type="match status" value="1"/>
</dbReference>
<dbReference type="PROSITE" id="PS50208">
    <property type="entry name" value="CASPASE_P20"/>
    <property type="match status" value="1"/>
</dbReference>
<accession>A0AAE4YF89</accession>
<gene>
    <name evidence="2" type="ORF">GV832_14550</name>
</gene>
<dbReference type="Pfam" id="PF00656">
    <property type="entry name" value="Peptidase_C14"/>
    <property type="match status" value="1"/>
</dbReference>
<dbReference type="PANTHER" id="PTHR22576">
    <property type="entry name" value="MUCOSA ASSOCIATED LYMPHOID TISSUE LYMPHOMA TRANSLOCATION PROTEIN 1/PARACASPASE"/>
    <property type="match status" value="1"/>
</dbReference>
<dbReference type="InterPro" id="IPR001309">
    <property type="entry name" value="Pept_C14_p20"/>
</dbReference>
<dbReference type="GO" id="GO:0004197">
    <property type="term" value="F:cysteine-type endopeptidase activity"/>
    <property type="evidence" value="ECO:0007669"/>
    <property type="project" value="InterPro"/>
</dbReference>
<dbReference type="Proteomes" id="UP001193501">
    <property type="component" value="Unassembled WGS sequence"/>
</dbReference>
<evidence type="ECO:0000259" key="1">
    <source>
        <dbReference type="PROSITE" id="PS50208"/>
    </source>
</evidence>
<dbReference type="SUPFAM" id="SSF52129">
    <property type="entry name" value="Caspase-like"/>
    <property type="match status" value="1"/>
</dbReference>
<dbReference type="InterPro" id="IPR029030">
    <property type="entry name" value="Caspase-like_dom_sf"/>
</dbReference>
<comment type="caution">
    <text evidence="2">The sequence shown here is derived from an EMBL/GenBank/DDBJ whole genome shotgun (WGS) entry which is preliminary data.</text>
</comment>